<feature type="domain" description="Thioredoxin" evidence="2">
    <location>
        <begin position="76"/>
        <end position="156"/>
    </location>
</feature>
<keyword evidence="4" id="KW-1185">Reference proteome</keyword>
<name>A0ABD0VMQ0_DENTH</name>
<protein>
    <recommendedName>
        <fullName evidence="2">Thioredoxin domain-containing protein</fullName>
    </recommendedName>
</protein>
<dbReference type="Proteomes" id="UP001552299">
    <property type="component" value="Unassembled WGS sequence"/>
</dbReference>
<dbReference type="PROSITE" id="PS51257">
    <property type="entry name" value="PROKAR_LIPOPROTEIN"/>
    <property type="match status" value="1"/>
</dbReference>
<dbReference type="PANTHER" id="PTHR47126">
    <property type="entry name" value="5'-ADENYLYLSULFATE REDUCTASE-LIKE 7"/>
    <property type="match status" value="1"/>
</dbReference>
<evidence type="ECO:0000256" key="1">
    <source>
        <dbReference type="SAM" id="SignalP"/>
    </source>
</evidence>
<dbReference type="AlphaFoldDB" id="A0ABD0VMQ0"/>
<proteinExistence type="predicted"/>
<accession>A0ABD0VMQ0</accession>
<evidence type="ECO:0000313" key="4">
    <source>
        <dbReference type="Proteomes" id="UP001552299"/>
    </source>
</evidence>
<dbReference type="InterPro" id="IPR013766">
    <property type="entry name" value="Thioredoxin_domain"/>
</dbReference>
<sequence>MSVPRLFLFILFFLACLSSLLAYGSFAAPPLCARSDLAGLADSLRSQCPLWIERSFPEEVQGDTLDKKLAHVKDGAYFSVLFHASWCPFSRNVKTTFDALSSMFPQIWHLTVEESSAMPSVFSRYGIHSFPSILLANRTAWIRYHGSKDLDSLAHFYRQTTGQYPVAFFHVDQQKEKVKVVQPWHRPAGELLKNEPYLAFSLLFVFLRAFTYFFPKFISEIKAFWMVYTFRHLNLGTLSELSQPLVRFLHVIDMKRAWNKLRLSNTTRNFHKGAKNARVWASSLASVSLGESSSLRSTHLN</sequence>
<feature type="signal peptide" evidence="1">
    <location>
        <begin position="1"/>
        <end position="22"/>
    </location>
</feature>
<dbReference type="SUPFAM" id="SSF52833">
    <property type="entry name" value="Thioredoxin-like"/>
    <property type="match status" value="1"/>
</dbReference>
<dbReference type="CDD" id="cd02999">
    <property type="entry name" value="PDI_a_ERp44_like"/>
    <property type="match status" value="1"/>
</dbReference>
<keyword evidence="1" id="KW-0732">Signal</keyword>
<dbReference type="EMBL" id="JANQDX010000004">
    <property type="protein sequence ID" value="KAL0925913.1"/>
    <property type="molecule type" value="Genomic_DNA"/>
</dbReference>
<evidence type="ECO:0000313" key="3">
    <source>
        <dbReference type="EMBL" id="KAL0925913.1"/>
    </source>
</evidence>
<comment type="caution">
    <text evidence="3">The sequence shown here is derived from an EMBL/GenBank/DDBJ whole genome shotgun (WGS) entry which is preliminary data.</text>
</comment>
<feature type="chain" id="PRO_5044873721" description="Thioredoxin domain-containing protein" evidence="1">
    <location>
        <begin position="23"/>
        <end position="301"/>
    </location>
</feature>
<organism evidence="3 4">
    <name type="scientific">Dendrobium thyrsiflorum</name>
    <name type="common">Pinecone-like raceme dendrobium</name>
    <name type="synonym">Orchid</name>
    <dbReference type="NCBI Taxonomy" id="117978"/>
    <lineage>
        <taxon>Eukaryota</taxon>
        <taxon>Viridiplantae</taxon>
        <taxon>Streptophyta</taxon>
        <taxon>Embryophyta</taxon>
        <taxon>Tracheophyta</taxon>
        <taxon>Spermatophyta</taxon>
        <taxon>Magnoliopsida</taxon>
        <taxon>Liliopsida</taxon>
        <taxon>Asparagales</taxon>
        <taxon>Orchidaceae</taxon>
        <taxon>Epidendroideae</taxon>
        <taxon>Malaxideae</taxon>
        <taxon>Dendrobiinae</taxon>
        <taxon>Dendrobium</taxon>
    </lineage>
</organism>
<evidence type="ECO:0000259" key="2">
    <source>
        <dbReference type="Pfam" id="PF00085"/>
    </source>
</evidence>
<dbReference type="PANTHER" id="PTHR47126:SF2">
    <property type="entry name" value="5'-ADENYLYLSULFATE REDUCTASE-LIKE 6"/>
    <property type="match status" value="1"/>
</dbReference>
<dbReference type="Gene3D" id="3.40.30.10">
    <property type="entry name" value="Glutaredoxin"/>
    <property type="match status" value="1"/>
</dbReference>
<dbReference type="Pfam" id="PF00085">
    <property type="entry name" value="Thioredoxin"/>
    <property type="match status" value="1"/>
</dbReference>
<dbReference type="InterPro" id="IPR044794">
    <property type="entry name" value="APRL5/7"/>
</dbReference>
<reference evidence="3 4" key="1">
    <citation type="journal article" date="2024" name="Plant Biotechnol. J.">
        <title>Dendrobium thyrsiflorum genome and its molecular insights into genes involved in important horticultural traits.</title>
        <authorList>
            <person name="Chen B."/>
            <person name="Wang J.Y."/>
            <person name="Zheng P.J."/>
            <person name="Li K.L."/>
            <person name="Liang Y.M."/>
            <person name="Chen X.F."/>
            <person name="Zhang C."/>
            <person name="Zhao X."/>
            <person name="He X."/>
            <person name="Zhang G.Q."/>
            <person name="Liu Z.J."/>
            <person name="Xu Q."/>
        </authorList>
    </citation>
    <scope>NUCLEOTIDE SEQUENCE [LARGE SCALE GENOMIC DNA]</scope>
    <source>
        <strain evidence="3">GZMU011</strain>
    </source>
</reference>
<gene>
    <name evidence="3" type="ORF">M5K25_004289</name>
</gene>
<dbReference type="InterPro" id="IPR036249">
    <property type="entry name" value="Thioredoxin-like_sf"/>
</dbReference>